<feature type="domain" description="Tyr recombinase" evidence="5">
    <location>
        <begin position="161"/>
        <end position="340"/>
    </location>
</feature>
<dbReference type="InterPro" id="IPR010998">
    <property type="entry name" value="Integrase_recombinase_N"/>
</dbReference>
<dbReference type="Proteomes" id="UP000070255">
    <property type="component" value="Unassembled WGS sequence"/>
</dbReference>
<dbReference type="InterPro" id="IPR050090">
    <property type="entry name" value="Tyrosine_recombinase_XerCD"/>
</dbReference>
<evidence type="ECO:0000313" key="7">
    <source>
        <dbReference type="EMBL" id="KWZ42790.1"/>
    </source>
</evidence>
<dbReference type="Gene3D" id="1.10.150.130">
    <property type="match status" value="1"/>
</dbReference>
<dbReference type="InterPro" id="IPR013762">
    <property type="entry name" value="Integrase-like_cat_sf"/>
</dbReference>
<dbReference type="PROSITE" id="PS51900">
    <property type="entry name" value="CB"/>
    <property type="match status" value="1"/>
</dbReference>
<evidence type="ECO:0000259" key="6">
    <source>
        <dbReference type="PROSITE" id="PS51900"/>
    </source>
</evidence>
<dbReference type="PANTHER" id="PTHR30349">
    <property type="entry name" value="PHAGE INTEGRASE-RELATED"/>
    <property type="match status" value="1"/>
</dbReference>
<evidence type="ECO:0000313" key="8">
    <source>
        <dbReference type="Proteomes" id="UP000070255"/>
    </source>
</evidence>
<accession>A0ABR5TE02</accession>
<keyword evidence="8" id="KW-1185">Reference proteome</keyword>
<feature type="domain" description="Core-binding (CB)" evidence="6">
    <location>
        <begin position="56"/>
        <end position="140"/>
    </location>
</feature>
<evidence type="ECO:0000256" key="3">
    <source>
        <dbReference type="ARBA" id="ARBA00023172"/>
    </source>
</evidence>
<reference evidence="7 8" key="1">
    <citation type="submission" date="2015-11" db="EMBL/GenBank/DDBJ databases">
        <authorList>
            <person name="Sahl J."/>
            <person name="Wagner D."/>
            <person name="Keim P."/>
        </authorList>
    </citation>
    <scope>NUCLEOTIDE SEQUENCE [LARGE SCALE GENOMIC DNA]</scope>
    <source>
        <strain evidence="7 8">BDU18</strain>
    </source>
</reference>
<evidence type="ECO:0000256" key="4">
    <source>
        <dbReference type="PROSITE-ProRule" id="PRU01248"/>
    </source>
</evidence>
<dbReference type="EMBL" id="LNJQ01000001">
    <property type="protein sequence ID" value="KWZ42790.1"/>
    <property type="molecule type" value="Genomic_DNA"/>
</dbReference>
<proteinExistence type="predicted"/>
<dbReference type="SUPFAM" id="SSF56349">
    <property type="entry name" value="DNA breaking-rejoining enzymes"/>
    <property type="match status" value="1"/>
</dbReference>
<dbReference type="Pfam" id="PF00589">
    <property type="entry name" value="Phage_integrase"/>
    <property type="match status" value="1"/>
</dbReference>
<evidence type="ECO:0000256" key="2">
    <source>
        <dbReference type="ARBA" id="ARBA00023125"/>
    </source>
</evidence>
<dbReference type="InterPro" id="IPR002104">
    <property type="entry name" value="Integrase_catalytic"/>
</dbReference>
<comment type="caution">
    <text evidence="7">The sequence shown here is derived from an EMBL/GenBank/DDBJ whole genome shotgun (WGS) entry which is preliminary data.</text>
</comment>
<keyword evidence="1" id="KW-0229">DNA integration</keyword>
<dbReference type="RefSeq" id="WP_060355286.1">
    <property type="nucleotide sequence ID" value="NZ_LNJQ01000001.1"/>
</dbReference>
<gene>
    <name evidence="7" type="ORF">WS72_07895</name>
</gene>
<organism evidence="7 8">
    <name type="scientific">Burkholderia savannae</name>
    <dbReference type="NCBI Taxonomy" id="1637837"/>
    <lineage>
        <taxon>Bacteria</taxon>
        <taxon>Pseudomonadati</taxon>
        <taxon>Pseudomonadota</taxon>
        <taxon>Betaproteobacteria</taxon>
        <taxon>Burkholderiales</taxon>
        <taxon>Burkholderiaceae</taxon>
        <taxon>Burkholderia</taxon>
        <taxon>pseudomallei group</taxon>
    </lineage>
</organism>
<dbReference type="InterPro" id="IPR044068">
    <property type="entry name" value="CB"/>
</dbReference>
<dbReference type="PANTHER" id="PTHR30349:SF94">
    <property type="entry name" value="INTEGRASE_RECOMBINASE HI_1414-RELATED"/>
    <property type="match status" value="1"/>
</dbReference>
<name>A0ABR5TE02_9BURK</name>
<dbReference type="CDD" id="cd00796">
    <property type="entry name" value="INT_Rci_Hp1_C"/>
    <property type="match status" value="1"/>
</dbReference>
<protein>
    <submittedName>
        <fullName evidence="7">Integrase</fullName>
    </submittedName>
</protein>
<dbReference type="InterPro" id="IPR011010">
    <property type="entry name" value="DNA_brk_join_enz"/>
</dbReference>
<dbReference type="Gene3D" id="1.10.443.10">
    <property type="entry name" value="Intergrase catalytic core"/>
    <property type="match status" value="1"/>
</dbReference>
<dbReference type="PROSITE" id="PS51898">
    <property type="entry name" value="TYR_RECOMBINASE"/>
    <property type="match status" value="1"/>
</dbReference>
<evidence type="ECO:0000259" key="5">
    <source>
        <dbReference type="PROSITE" id="PS51898"/>
    </source>
</evidence>
<evidence type="ECO:0000256" key="1">
    <source>
        <dbReference type="ARBA" id="ARBA00022908"/>
    </source>
</evidence>
<sequence length="340" mass="37827">MASFRKTAAGGWRAEVYVKGVRDSAVRDTKAEAQAWALKRETELRSIATGQGSKTHTVGDVLAEYRDKVSSKKRGERWERLRLALIGRKKINGRPFAEIRLADLKPAHIAAWRDVRLKEVSPASVNREMTLLSHALDTARKEWGWLASSPMKEIKRPTPGPGRERLISQTEIDAMTLALGFQDGMPVRFASQRVAVAFLFAIETAMRSGEIIGLTSQTVDLELRVARLPLTKNGSARSVALSTRAVELLGMLPKVEDGAPLFGLTDKSRDALFRKARDKAFEKQSAESRLTFHDTRHEAITRLAKKLQPLDLARMTGHTNLNELLTYYNETAADIAARIG</sequence>
<keyword evidence="3" id="KW-0233">DNA recombination</keyword>
<keyword evidence="2 4" id="KW-0238">DNA-binding</keyword>